<feature type="compositionally biased region" description="Basic and acidic residues" evidence="7">
    <location>
        <begin position="332"/>
        <end position="343"/>
    </location>
</feature>
<evidence type="ECO:0000313" key="9">
    <source>
        <dbReference type="Proteomes" id="UP000504607"/>
    </source>
</evidence>
<keyword evidence="4" id="KW-0805">Transcription regulation</keyword>
<feature type="region of interest" description="Disordered" evidence="7">
    <location>
        <begin position="150"/>
        <end position="175"/>
    </location>
</feature>
<dbReference type="GO" id="GO:0010158">
    <property type="term" value="P:abaxial cell fate specification"/>
    <property type="evidence" value="ECO:0007669"/>
    <property type="project" value="InterPro"/>
</dbReference>
<dbReference type="AlphaFoldDB" id="A0A6I9RTY0"/>
<dbReference type="RefSeq" id="XP_010932517.1">
    <property type="nucleotide sequence ID" value="XM_010934215.2"/>
</dbReference>
<evidence type="ECO:0000256" key="6">
    <source>
        <dbReference type="ARBA" id="ARBA00023242"/>
    </source>
</evidence>
<dbReference type="GO" id="GO:0005634">
    <property type="term" value="C:nucleus"/>
    <property type="evidence" value="ECO:0007669"/>
    <property type="project" value="UniProtKB-SubCell"/>
</dbReference>
<dbReference type="GO" id="GO:0006355">
    <property type="term" value="P:regulation of DNA-templated transcription"/>
    <property type="evidence" value="ECO:0007669"/>
    <property type="project" value="InterPro"/>
</dbReference>
<keyword evidence="3" id="KW-0221">Differentiation</keyword>
<feature type="compositionally biased region" description="Low complexity" evidence="7">
    <location>
        <begin position="150"/>
        <end position="160"/>
    </location>
</feature>
<dbReference type="InParanoid" id="A0A6I9RTY0"/>
<keyword evidence="5" id="KW-0804">Transcription</keyword>
<evidence type="ECO:0000256" key="1">
    <source>
        <dbReference type="ARBA" id="ARBA00004123"/>
    </source>
</evidence>
<proteinExistence type="predicted"/>
<dbReference type="GeneID" id="105053158"/>
<feature type="compositionally biased region" description="Polar residues" evidence="7">
    <location>
        <begin position="353"/>
        <end position="374"/>
    </location>
</feature>
<evidence type="ECO:0000256" key="5">
    <source>
        <dbReference type="ARBA" id="ARBA00023163"/>
    </source>
</evidence>
<evidence type="ECO:0000313" key="10">
    <source>
        <dbReference type="RefSeq" id="XP_010932517.1"/>
    </source>
</evidence>
<dbReference type="FunCoup" id="A0A6I9RTY0">
    <property type="interactions" value="173"/>
</dbReference>
<evidence type="ECO:0000259" key="8">
    <source>
        <dbReference type="Pfam" id="PF00249"/>
    </source>
</evidence>
<feature type="region of interest" description="Disordered" evidence="7">
    <location>
        <begin position="1"/>
        <end position="86"/>
    </location>
</feature>
<protein>
    <submittedName>
        <fullName evidence="10">Probable transcription factor RL9 isoform X1</fullName>
    </submittedName>
</protein>
<dbReference type="InterPro" id="IPR006447">
    <property type="entry name" value="Myb_dom_plants"/>
</dbReference>
<evidence type="ECO:0000256" key="3">
    <source>
        <dbReference type="ARBA" id="ARBA00022782"/>
    </source>
</evidence>
<keyword evidence="9" id="KW-1185">Reference proteome</keyword>
<accession>A0A6I9RTY0</accession>
<feature type="domain" description="Myb-like" evidence="8">
    <location>
        <begin position="250"/>
        <end position="301"/>
    </location>
</feature>
<dbReference type="InterPro" id="IPR044847">
    <property type="entry name" value="KAN_fam"/>
</dbReference>
<dbReference type="SUPFAM" id="SSF46689">
    <property type="entry name" value="Homeodomain-like"/>
    <property type="match status" value="1"/>
</dbReference>
<feature type="compositionally biased region" description="Low complexity" evidence="7">
    <location>
        <begin position="22"/>
        <end position="38"/>
    </location>
</feature>
<dbReference type="GO" id="GO:0000976">
    <property type="term" value="F:transcription cis-regulatory region binding"/>
    <property type="evidence" value="ECO:0007669"/>
    <property type="project" value="InterPro"/>
</dbReference>
<evidence type="ECO:0000256" key="7">
    <source>
        <dbReference type="SAM" id="MobiDB-lite"/>
    </source>
</evidence>
<feature type="region of interest" description="Disordered" evidence="7">
    <location>
        <begin position="304"/>
        <end position="374"/>
    </location>
</feature>
<evidence type="ECO:0000256" key="2">
    <source>
        <dbReference type="ARBA" id="ARBA00022473"/>
    </source>
</evidence>
<feature type="compositionally biased region" description="Polar residues" evidence="7">
    <location>
        <begin position="59"/>
        <end position="68"/>
    </location>
</feature>
<dbReference type="OrthoDB" id="551907at2759"/>
<reference evidence="10" key="1">
    <citation type="submission" date="2025-08" db="UniProtKB">
        <authorList>
            <consortium name="RefSeq"/>
        </authorList>
    </citation>
    <scope>IDENTIFICATION</scope>
</reference>
<comment type="subcellular location">
    <subcellularLocation>
        <location evidence="1">Nucleus</location>
    </subcellularLocation>
</comment>
<keyword evidence="6" id="KW-0539">Nucleus</keyword>
<gene>
    <name evidence="10" type="primary">LOC105053158</name>
</gene>
<dbReference type="PANTHER" id="PTHR31496:SF3">
    <property type="entry name" value="TRANSCRIPTION REPRESSOR KAN1"/>
    <property type="match status" value="1"/>
</dbReference>
<feature type="compositionally biased region" description="Low complexity" evidence="7">
    <location>
        <begin position="69"/>
        <end position="83"/>
    </location>
</feature>
<organism evidence="9 10">
    <name type="scientific">Elaeis guineensis var. tenera</name>
    <name type="common">Oil palm</name>
    <dbReference type="NCBI Taxonomy" id="51953"/>
    <lineage>
        <taxon>Eukaryota</taxon>
        <taxon>Viridiplantae</taxon>
        <taxon>Streptophyta</taxon>
        <taxon>Embryophyta</taxon>
        <taxon>Tracheophyta</taxon>
        <taxon>Spermatophyta</taxon>
        <taxon>Magnoliopsida</taxon>
        <taxon>Liliopsida</taxon>
        <taxon>Arecaceae</taxon>
        <taxon>Arecoideae</taxon>
        <taxon>Cocoseae</taxon>
        <taxon>Elaeidinae</taxon>
        <taxon>Elaeis</taxon>
    </lineage>
</organism>
<dbReference type="InterPro" id="IPR009057">
    <property type="entry name" value="Homeodomain-like_sf"/>
</dbReference>
<dbReference type="FunFam" id="1.10.10.60:FF:000002">
    <property type="entry name" value="Myb family transcription factor"/>
    <property type="match status" value="1"/>
</dbReference>
<dbReference type="InterPro" id="IPR001005">
    <property type="entry name" value="SANT/Myb"/>
</dbReference>
<dbReference type="PANTHER" id="PTHR31496">
    <property type="entry name" value="TRANSCRIPTION FACTOR KAN2-RELATED"/>
    <property type="match status" value="1"/>
</dbReference>
<dbReference type="KEGG" id="egu:105053158"/>
<dbReference type="Pfam" id="PF00249">
    <property type="entry name" value="Myb_DNA-binding"/>
    <property type="match status" value="1"/>
</dbReference>
<dbReference type="NCBIfam" id="TIGR01557">
    <property type="entry name" value="myb_SHAQKYF"/>
    <property type="match status" value="1"/>
</dbReference>
<keyword evidence="2" id="KW-0217">Developmental protein</keyword>
<name>A0A6I9RTY0_ELAGV</name>
<sequence>MPLEGLLMEATSMPSPDLSLHISPPSTIPSSTSTAATAFEPDRWRPRANSPKSCHDGSDASTELSLSHPSAALEAGPSAAAPPQLHDRSHHTHRFVTVGIGSSVDSRPIKGIPIYNNTPFPFLPIDHSKIGFYHPVSSYPPPWSSSSSSLPPTSSFAASSNPDGGATLVHPTSTGGVPPVGSSYHHQMVAAPARFNGFSSESFKAAHHHHHHLHHHHHQYGMGSLDGSHSMVRSRFMSKLPAKRSMRAPRMRWTSSLHARFVHAVELLGGHERATPKSVLELMDVKDLTLAHVKSHLQMYRTVKTTDKPAASSGQSDGSGEEDLGPGTTDLNFRRFMDQRVSDRPVQPHGMDYSSTTATNTPGTPRWSNSSSRGTWLQTNLSDIDGLRSTVFSSQIEDNNPCRSNGLQVSQQEIKNPSLEFTLGRPDWCGTEHD</sequence>
<dbReference type="Gene3D" id="1.10.10.60">
    <property type="entry name" value="Homeodomain-like"/>
    <property type="match status" value="1"/>
</dbReference>
<dbReference type="Proteomes" id="UP000504607">
    <property type="component" value="Chromosome 10"/>
</dbReference>
<evidence type="ECO:0000256" key="4">
    <source>
        <dbReference type="ARBA" id="ARBA00023015"/>
    </source>
</evidence>